<accession>A0A1Y6HCK3</accession>
<keyword evidence="4" id="KW-1185">Reference proteome</keyword>
<reference evidence="2 4" key="2">
    <citation type="submission" date="2017-05" db="EMBL/GenBank/DDBJ databases">
        <authorList>
            <person name="Blom J."/>
        </authorList>
    </citation>
    <scope>NUCLEOTIDE SEQUENCE [LARGE SCALE GENOMIC DNA]</scope>
    <source>
        <strain evidence="2">PD885</strain>
    </source>
</reference>
<reference evidence="3 5" key="1">
    <citation type="submission" date="2017-05" db="EMBL/GenBank/DDBJ databases">
        <authorList>
            <person name="Song R."/>
            <person name="Chenine A.L."/>
            <person name="Ruprecht R.M."/>
        </authorList>
    </citation>
    <scope>NUCLEOTIDE SEQUENCE [LARGE SCALE GENOMIC DNA]</scope>
    <source>
        <strain evidence="3">PD5205</strain>
    </source>
</reference>
<dbReference type="AlphaFoldDB" id="A0A1Y6HCK3"/>
<dbReference type="EMBL" id="LT853885">
    <property type="protein sequence ID" value="SMR02526.1"/>
    <property type="molecule type" value="Genomic_DNA"/>
</dbReference>
<feature type="region of interest" description="Disordered" evidence="1">
    <location>
        <begin position="1"/>
        <end position="20"/>
    </location>
</feature>
<organism evidence="3 5">
    <name type="scientific">Xanthomonas fragariae</name>
    <dbReference type="NCBI Taxonomy" id="48664"/>
    <lineage>
        <taxon>Bacteria</taxon>
        <taxon>Pseudomonadati</taxon>
        <taxon>Pseudomonadota</taxon>
        <taxon>Gammaproteobacteria</taxon>
        <taxon>Lysobacterales</taxon>
        <taxon>Lysobacteraceae</taxon>
        <taxon>Xanthomonas</taxon>
    </lineage>
</organism>
<dbReference type="EMBL" id="LT853882">
    <property type="protein sequence ID" value="SMR00020.1"/>
    <property type="molecule type" value="Genomic_DNA"/>
</dbReference>
<sequence length="307" mass="33194">MSRVDRPSSFAGARVRRAQGTTRTIFRRTQSPRRIWHQTRALARSAGCPGIKGPVPPPVSMVRPRCHRRCAMSIASCGWKDIFSSDTTSVVTSRILAPFLVRVDGVPHNVPRPALHALALTYVGALLACATSTAAQQRWHWYGAAGTTSPGATTSQIAPVPAGSVPSLQLEWQAPAYLAWVVNPLAGPAQIRLSATPSEDYRAVPQLPLTLQMDAHERRLLARLYPASNQRTLSGLGLRAANKTQEEAVSRRWSKQARATPSGDRCGVQSGCAVCPCLRTRYGCARRPSDDGPTGRCARSPCVRSAQ</sequence>
<evidence type="ECO:0000313" key="4">
    <source>
        <dbReference type="Proteomes" id="UP000195877"/>
    </source>
</evidence>
<evidence type="ECO:0000313" key="3">
    <source>
        <dbReference type="EMBL" id="SMR02526.1"/>
    </source>
</evidence>
<proteinExistence type="predicted"/>
<evidence type="ECO:0000313" key="2">
    <source>
        <dbReference type="EMBL" id="SMR00020.1"/>
    </source>
</evidence>
<protein>
    <submittedName>
        <fullName evidence="3">Membrane protein related to metalloendopeptidase</fullName>
    </submittedName>
</protein>
<dbReference type="Proteomes" id="UP000195953">
    <property type="component" value="Chromosome 1"/>
</dbReference>
<name>A0A1Y6HCK3_9XANT</name>
<gene>
    <name evidence="3" type="primary">nlpD</name>
    <name evidence="3" type="ORF">PD5205_01213</name>
    <name evidence="2" type="ORF">PD885_02792</name>
</gene>
<evidence type="ECO:0000256" key="1">
    <source>
        <dbReference type="SAM" id="MobiDB-lite"/>
    </source>
</evidence>
<evidence type="ECO:0000313" key="5">
    <source>
        <dbReference type="Proteomes" id="UP000195953"/>
    </source>
</evidence>
<dbReference type="Proteomes" id="UP000195877">
    <property type="component" value="Chromosome 1"/>
</dbReference>